<reference evidence="1 2" key="1">
    <citation type="journal article" date="2015" name="Nature">
        <title>rRNA introns, odd ribosomes, and small enigmatic genomes across a large radiation of phyla.</title>
        <authorList>
            <person name="Brown C.T."/>
            <person name="Hug L.A."/>
            <person name="Thomas B.C."/>
            <person name="Sharon I."/>
            <person name="Castelle C.J."/>
            <person name="Singh A."/>
            <person name="Wilkins M.J."/>
            <person name="Williams K.H."/>
            <person name="Banfield J.F."/>
        </authorList>
    </citation>
    <scope>NUCLEOTIDE SEQUENCE [LARGE SCALE GENOMIC DNA]</scope>
</reference>
<gene>
    <name evidence="1" type="ORF">US53_C0026G0001</name>
</gene>
<feature type="non-terminal residue" evidence="1">
    <location>
        <position position="1"/>
    </location>
</feature>
<comment type="caution">
    <text evidence="1">The sequence shown here is derived from an EMBL/GenBank/DDBJ whole genome shotgun (WGS) entry which is preliminary data.</text>
</comment>
<dbReference type="EMBL" id="LBTI01000026">
    <property type="protein sequence ID" value="KKQ37163.1"/>
    <property type="molecule type" value="Genomic_DNA"/>
</dbReference>
<evidence type="ECO:0000313" key="2">
    <source>
        <dbReference type="Proteomes" id="UP000034591"/>
    </source>
</evidence>
<dbReference type="AlphaFoldDB" id="A0A0G0H1Q5"/>
<accession>A0A0G0H1Q5</accession>
<proteinExistence type="predicted"/>
<protein>
    <submittedName>
        <fullName evidence="1">Uncharacterized protein</fullName>
    </submittedName>
</protein>
<sequence>FYVIKGKKGASPSDEEGLLELPIEKRPVVSLIPASDGHYLKLIVDKIVIDAKSLEYMLNYDVPGGVPQGVPGTVELNGEKSYENDLLLGSESSGKFRYDEGVENGSITLRFRNGEGKLLAKLTTGFHLQSNTDNLTSSDGAFSYKLQESVNAHFVTLNTLGYPGEINFTLKKGPYGVFSSTDEKIVGEIIMDSNTLYYYGDDWVKLEDHKSKNIGIFASD</sequence>
<dbReference type="Proteomes" id="UP000034591">
    <property type="component" value="Unassembled WGS sequence"/>
</dbReference>
<organism evidence="1 2">
    <name type="scientific">Candidatus Woesebacteria bacterium GW2011_GWA1_37_7</name>
    <dbReference type="NCBI Taxonomy" id="1618545"/>
    <lineage>
        <taxon>Bacteria</taxon>
        <taxon>Candidatus Woeseibacteriota</taxon>
    </lineage>
</organism>
<evidence type="ECO:0000313" key="1">
    <source>
        <dbReference type="EMBL" id="KKQ37163.1"/>
    </source>
</evidence>
<name>A0A0G0H1Q5_9BACT</name>